<comment type="caution">
    <text evidence="2">The sequence shown here is derived from an EMBL/GenBank/DDBJ whole genome shotgun (WGS) entry which is preliminary data.</text>
</comment>
<accession>A0ABT8GIN7</accession>
<name>A0ABT8GIN7_9MICO</name>
<reference evidence="2" key="1">
    <citation type="submission" date="2023-06" db="EMBL/GenBank/DDBJ databases">
        <title>Egi l300058.</title>
        <authorList>
            <person name="Gao L."/>
            <person name="Fang B.-Z."/>
            <person name="Li W.-J."/>
        </authorList>
    </citation>
    <scope>NUCLEOTIDE SEQUENCE</scope>
    <source>
        <strain evidence="2">EGI L300058</strain>
    </source>
</reference>
<evidence type="ECO:0000256" key="1">
    <source>
        <dbReference type="SAM" id="MobiDB-lite"/>
    </source>
</evidence>
<evidence type="ECO:0000313" key="2">
    <source>
        <dbReference type="EMBL" id="MDN4481129.1"/>
    </source>
</evidence>
<organism evidence="2 3">
    <name type="scientific">Demequina muriae</name>
    <dbReference type="NCBI Taxonomy" id="3051664"/>
    <lineage>
        <taxon>Bacteria</taxon>
        <taxon>Bacillati</taxon>
        <taxon>Actinomycetota</taxon>
        <taxon>Actinomycetes</taxon>
        <taxon>Micrococcales</taxon>
        <taxon>Demequinaceae</taxon>
        <taxon>Demequina</taxon>
    </lineage>
</organism>
<dbReference type="RefSeq" id="WP_301142650.1">
    <property type="nucleotide sequence ID" value="NZ_JAUHQA010000001.1"/>
</dbReference>
<dbReference type="EMBL" id="JAUHQA010000001">
    <property type="protein sequence ID" value="MDN4481129.1"/>
    <property type="molecule type" value="Genomic_DNA"/>
</dbReference>
<proteinExistence type="predicted"/>
<sequence length="138" mass="15115">MTDDSPVSPHLRRAQALERQRQGETRRAAELVRQFAADAAAAGLTPERLTARTYDGRSRLRTTHEGWYLKRDRSVAVGTDGEFYVMSAPRSLRGLVRGVTLDPGEPPLELGRGARDGESMPLTEALAKRLAGGDDWAA</sequence>
<feature type="region of interest" description="Disordered" evidence="1">
    <location>
        <begin position="1"/>
        <end position="26"/>
    </location>
</feature>
<dbReference type="Proteomes" id="UP001172708">
    <property type="component" value="Unassembled WGS sequence"/>
</dbReference>
<gene>
    <name evidence="2" type="ORF">QQX02_09365</name>
</gene>
<protein>
    <submittedName>
        <fullName evidence="2">Uncharacterized protein</fullName>
    </submittedName>
</protein>
<feature type="compositionally biased region" description="Basic and acidic residues" evidence="1">
    <location>
        <begin position="15"/>
        <end position="26"/>
    </location>
</feature>
<evidence type="ECO:0000313" key="3">
    <source>
        <dbReference type="Proteomes" id="UP001172708"/>
    </source>
</evidence>
<keyword evidence="3" id="KW-1185">Reference proteome</keyword>